<dbReference type="OrthoDB" id="1490648at2"/>
<organism evidence="1 2">
    <name type="scientific">Pontibacter ramchanderi</name>
    <dbReference type="NCBI Taxonomy" id="1179743"/>
    <lineage>
        <taxon>Bacteria</taxon>
        <taxon>Pseudomonadati</taxon>
        <taxon>Bacteroidota</taxon>
        <taxon>Cytophagia</taxon>
        <taxon>Cytophagales</taxon>
        <taxon>Hymenobacteraceae</taxon>
        <taxon>Pontibacter</taxon>
    </lineage>
</organism>
<dbReference type="Proteomes" id="UP000233782">
    <property type="component" value="Unassembled WGS sequence"/>
</dbReference>
<keyword evidence="2" id="KW-1185">Reference proteome</keyword>
<evidence type="ECO:0000313" key="1">
    <source>
        <dbReference type="EMBL" id="PKV75814.1"/>
    </source>
</evidence>
<reference evidence="1 2" key="1">
    <citation type="submission" date="2017-12" db="EMBL/GenBank/DDBJ databases">
        <title>Genomic Encyclopedia of Type Strains, Phase III (KMG-III): the genomes of soil and plant-associated and newly described type strains.</title>
        <authorList>
            <person name="Whitman W."/>
        </authorList>
    </citation>
    <scope>NUCLEOTIDE SEQUENCE [LARGE SCALE GENOMIC DNA]</scope>
    <source>
        <strain evidence="1 2">LP43</strain>
    </source>
</reference>
<gene>
    <name evidence="1" type="ORF">BD749_0760</name>
</gene>
<protein>
    <submittedName>
        <fullName evidence="1">Uncharacterized protein</fullName>
    </submittedName>
</protein>
<comment type="caution">
    <text evidence="1">The sequence shown here is derived from an EMBL/GenBank/DDBJ whole genome shotgun (WGS) entry which is preliminary data.</text>
</comment>
<proteinExistence type="predicted"/>
<evidence type="ECO:0000313" key="2">
    <source>
        <dbReference type="Proteomes" id="UP000233782"/>
    </source>
</evidence>
<sequence>MKEVKKLIEIVLACSQAETAILNMPKQSIKEKKFLQGVESGRYTSDEQAARDLYNSNPNDVRYKMLKHRIKKKLFNELNYVIPEKVTSNFVRQKEIQCNSFIYQANIVRARYEFDLVINLANKALAVAQEFDFVDLKVSALELLCLGYSDQGLVKKFRTAQDDLKQTMQRFVKEREAVSLFQNINMQLRKSTKTRKEFLPQLPHLVKQLEALWEESGTFSTYYAYYRTYIWYHELEGNFKDIIAITVDALRLIEQNKINAHRFDLTYNNFIMVYAHLRAKQLNDGLMYAQENLGLYQPSTRNWFAYMENYFLLAVHARRYDLADILLLQVFDNGGFQKIPTIAKERWMLYRSYFRLVYPQSTVPEGEANNPYLLSLPEYSKDKLGFNVAILTLQFIYLLERGETEALLYRIESIKKYVSTHLKDAFSLRSKLFLKLLVLTVTEDYDAVACQSKGEPLYKKLMDTPAPGDAYAEIEIVPYEHLWDLILQILTKAEVKVHQR</sequence>
<dbReference type="AlphaFoldDB" id="A0A2N3V2E8"/>
<accession>A0A2N3V2E8</accession>
<name>A0A2N3V2E8_9BACT</name>
<dbReference type="EMBL" id="PJMU01000001">
    <property type="protein sequence ID" value="PKV75814.1"/>
    <property type="molecule type" value="Genomic_DNA"/>
</dbReference>